<keyword evidence="2" id="KW-0812">Transmembrane</keyword>
<dbReference type="EMBL" id="FOFB01000030">
    <property type="protein sequence ID" value="SER24989.1"/>
    <property type="molecule type" value="Genomic_DNA"/>
</dbReference>
<dbReference type="Proteomes" id="UP000199021">
    <property type="component" value="Unassembled WGS sequence"/>
</dbReference>
<feature type="compositionally biased region" description="Basic and acidic residues" evidence="1">
    <location>
        <begin position="81"/>
        <end position="91"/>
    </location>
</feature>
<dbReference type="AlphaFoldDB" id="A0A1H9MN93"/>
<dbReference type="STRING" id="478744.SAMN05444359_13028"/>
<dbReference type="SUPFAM" id="SSF48452">
    <property type="entry name" value="TPR-like"/>
    <property type="match status" value="1"/>
</dbReference>
<dbReference type="RefSeq" id="WP_090172415.1">
    <property type="nucleotide sequence ID" value="NZ_FOFB01000030.1"/>
</dbReference>
<dbReference type="Gene3D" id="1.25.40.10">
    <property type="entry name" value="Tetratricopeptide repeat domain"/>
    <property type="match status" value="1"/>
</dbReference>
<keyword evidence="2" id="KW-1133">Transmembrane helix</keyword>
<name>A0A1H9MN93_9BACT</name>
<feature type="transmembrane region" description="Helical" evidence="2">
    <location>
        <begin position="103"/>
        <end position="123"/>
    </location>
</feature>
<dbReference type="InterPro" id="IPR011990">
    <property type="entry name" value="TPR-like_helical_dom_sf"/>
</dbReference>
<keyword evidence="2" id="KW-0472">Membrane</keyword>
<dbReference type="OrthoDB" id="979271at2"/>
<feature type="region of interest" description="Disordered" evidence="1">
    <location>
        <begin position="72"/>
        <end position="91"/>
    </location>
</feature>
<gene>
    <name evidence="3" type="ORF">SAMN05444359_13028</name>
</gene>
<dbReference type="InParanoid" id="A0A1H9MN93"/>
<accession>A0A1H9MN93</accession>
<dbReference type="Pfam" id="PF13174">
    <property type="entry name" value="TPR_6"/>
    <property type="match status" value="1"/>
</dbReference>
<reference evidence="4" key="1">
    <citation type="submission" date="2016-10" db="EMBL/GenBank/DDBJ databases">
        <authorList>
            <person name="Varghese N."/>
            <person name="Submissions S."/>
        </authorList>
    </citation>
    <scope>NUCLEOTIDE SEQUENCE [LARGE SCALE GENOMIC DNA]</scope>
    <source>
        <strain evidence="4">DSM 24740</strain>
    </source>
</reference>
<evidence type="ECO:0000313" key="3">
    <source>
        <dbReference type="EMBL" id="SER24989.1"/>
    </source>
</evidence>
<dbReference type="InterPro" id="IPR019734">
    <property type="entry name" value="TPR_rpt"/>
</dbReference>
<evidence type="ECO:0000256" key="2">
    <source>
        <dbReference type="SAM" id="Phobius"/>
    </source>
</evidence>
<organism evidence="3 4">
    <name type="scientific">Neolewinella agarilytica</name>
    <dbReference type="NCBI Taxonomy" id="478744"/>
    <lineage>
        <taxon>Bacteria</taxon>
        <taxon>Pseudomonadati</taxon>
        <taxon>Bacteroidota</taxon>
        <taxon>Saprospiria</taxon>
        <taxon>Saprospirales</taxon>
        <taxon>Lewinellaceae</taxon>
        <taxon>Neolewinella</taxon>
    </lineage>
</organism>
<protein>
    <submittedName>
        <fullName evidence="3">Tetratricopeptide repeat-containing protein</fullName>
    </submittedName>
</protein>
<sequence>MREEDDVLISRYLAGELTNEEFQAFEDRLPRDPGLKAALRDRRQEMTFLRSEALRPDLDAKMAELAAAHFAASESPAENAPPEKEVAKEAPEARIRPMRRRTWWAVASVAAAVVLVLMLWNPFAGIGEDPYRQFASYQPVYLTEKSSEVVSSAQAAETAFNGGDYAAAYNELTNYLRERPEDNEARLARGIAALETERTDEAMAIFRELAEGNTSFQTDGQYYLGLAQLKTGDLATAKATFQAIPIDDPDYGARRRAVLGWLER</sequence>
<dbReference type="Pfam" id="PF13432">
    <property type="entry name" value="TPR_16"/>
    <property type="match status" value="1"/>
</dbReference>
<keyword evidence="4" id="KW-1185">Reference proteome</keyword>
<proteinExistence type="predicted"/>
<evidence type="ECO:0000313" key="4">
    <source>
        <dbReference type="Proteomes" id="UP000199021"/>
    </source>
</evidence>
<evidence type="ECO:0000256" key="1">
    <source>
        <dbReference type="SAM" id="MobiDB-lite"/>
    </source>
</evidence>